<dbReference type="Proteomes" id="UP000054359">
    <property type="component" value="Unassembled WGS sequence"/>
</dbReference>
<keyword evidence="2" id="KW-1185">Reference proteome</keyword>
<dbReference type="GO" id="GO:0004222">
    <property type="term" value="F:metalloendopeptidase activity"/>
    <property type="evidence" value="ECO:0007669"/>
    <property type="project" value="InterPro"/>
</dbReference>
<dbReference type="EMBL" id="KK120865">
    <property type="protein sequence ID" value="KFM79235.1"/>
    <property type="molecule type" value="Genomic_DNA"/>
</dbReference>
<gene>
    <name evidence="1" type="ORF">X975_07123</name>
</gene>
<accession>A0A087UPE6</accession>
<sequence>MISQEFTLGLIHKGFYNQNGRIHLWLNPNVNCAFERTAECLIEQYRNYTGYVNSSTGYTLRINGTGTLP</sequence>
<dbReference type="InterPro" id="IPR000718">
    <property type="entry name" value="Peptidase_M13"/>
</dbReference>
<dbReference type="InterPro" id="IPR024079">
    <property type="entry name" value="MetalloPept_cat_dom_sf"/>
</dbReference>
<dbReference type="AlphaFoldDB" id="A0A087UPE6"/>
<dbReference type="GO" id="GO:0006508">
    <property type="term" value="P:proteolysis"/>
    <property type="evidence" value="ECO:0007669"/>
    <property type="project" value="InterPro"/>
</dbReference>
<dbReference type="PROSITE" id="PS51885">
    <property type="entry name" value="NEPRILYSIN"/>
    <property type="match status" value="1"/>
</dbReference>
<proteinExistence type="predicted"/>
<feature type="non-terminal residue" evidence="1">
    <location>
        <position position="69"/>
    </location>
</feature>
<protein>
    <submittedName>
        <fullName evidence="1">Uncharacterized protein</fullName>
    </submittedName>
</protein>
<reference evidence="1 2" key="1">
    <citation type="submission" date="2013-11" db="EMBL/GenBank/DDBJ databases">
        <title>Genome sequencing of Stegodyphus mimosarum.</title>
        <authorList>
            <person name="Bechsgaard J."/>
        </authorList>
    </citation>
    <scope>NUCLEOTIDE SEQUENCE [LARGE SCALE GENOMIC DNA]</scope>
</reference>
<name>A0A087UPE6_STEMI</name>
<dbReference type="Gene3D" id="3.40.390.10">
    <property type="entry name" value="Collagenase (Catalytic Domain)"/>
    <property type="match status" value="1"/>
</dbReference>
<evidence type="ECO:0000313" key="2">
    <source>
        <dbReference type="Proteomes" id="UP000054359"/>
    </source>
</evidence>
<evidence type="ECO:0000313" key="1">
    <source>
        <dbReference type="EMBL" id="KFM79235.1"/>
    </source>
</evidence>
<organism evidence="1 2">
    <name type="scientific">Stegodyphus mimosarum</name>
    <name type="common">African social velvet spider</name>
    <dbReference type="NCBI Taxonomy" id="407821"/>
    <lineage>
        <taxon>Eukaryota</taxon>
        <taxon>Metazoa</taxon>
        <taxon>Ecdysozoa</taxon>
        <taxon>Arthropoda</taxon>
        <taxon>Chelicerata</taxon>
        <taxon>Arachnida</taxon>
        <taxon>Araneae</taxon>
        <taxon>Araneomorphae</taxon>
        <taxon>Entelegynae</taxon>
        <taxon>Eresoidea</taxon>
        <taxon>Eresidae</taxon>
        <taxon>Stegodyphus</taxon>
    </lineage>
</organism>